<dbReference type="SUPFAM" id="SSF54695">
    <property type="entry name" value="POZ domain"/>
    <property type="match status" value="1"/>
</dbReference>
<dbReference type="AlphaFoldDB" id="A0A813WF14"/>
<dbReference type="InterPro" id="IPR011705">
    <property type="entry name" value="BACK"/>
</dbReference>
<gene>
    <name evidence="4" type="ORF">OXX778_LOCUS8967</name>
</gene>
<dbReference type="SMART" id="SM00225">
    <property type="entry name" value="BTB"/>
    <property type="match status" value="1"/>
</dbReference>
<dbReference type="Proteomes" id="UP000663879">
    <property type="component" value="Unassembled WGS sequence"/>
</dbReference>
<dbReference type="OrthoDB" id="1925334at2759"/>
<dbReference type="InterPro" id="IPR017096">
    <property type="entry name" value="BTB-kelch_protein"/>
</dbReference>
<name>A0A813WF14_9BILA</name>
<dbReference type="Gene3D" id="1.25.40.420">
    <property type="match status" value="1"/>
</dbReference>
<dbReference type="PIRSF" id="PIRSF037037">
    <property type="entry name" value="Kelch-like_protein_gigaxonin"/>
    <property type="match status" value="1"/>
</dbReference>
<accession>A0A813WF14</accession>
<dbReference type="Gene3D" id="2.120.10.80">
    <property type="entry name" value="Kelch-type beta propeller"/>
    <property type="match status" value="1"/>
</dbReference>
<dbReference type="SMART" id="SM00612">
    <property type="entry name" value="Kelch"/>
    <property type="match status" value="2"/>
</dbReference>
<keyword evidence="5" id="KW-1185">Reference proteome</keyword>
<dbReference type="Pfam" id="PF01344">
    <property type="entry name" value="Kelch_1"/>
    <property type="match status" value="1"/>
</dbReference>
<evidence type="ECO:0000313" key="5">
    <source>
        <dbReference type="Proteomes" id="UP000663879"/>
    </source>
</evidence>
<keyword evidence="1" id="KW-0880">Kelch repeat</keyword>
<dbReference type="InterPro" id="IPR006652">
    <property type="entry name" value="Kelch_1"/>
</dbReference>
<dbReference type="InterPro" id="IPR000210">
    <property type="entry name" value="BTB/POZ_dom"/>
</dbReference>
<dbReference type="InterPro" id="IPR011333">
    <property type="entry name" value="SKP1/BTB/POZ_sf"/>
</dbReference>
<dbReference type="SUPFAM" id="SSF117281">
    <property type="entry name" value="Kelch motif"/>
    <property type="match status" value="1"/>
</dbReference>
<sequence length="598" mass="69563">MTNVLKCYPDFKTLLLTKLNEQRFLKPPLTDLTLIADQNTYNVHKCLLIATSDYFDAMLRSGMQETRTDHIELKGISTEGLEQVINFIYTGELCLNESNIEHVLRAISHLQIKNALNLCEEYLFERINESNCIHTLNLVDLFSLKDIREKIDEFILKNFSFLILNEEFKKFNFNQLCHYISDNRLKLYPEIKVFEICIEWIKESKNELNPSVVYNILKHVRFNTMKPEDFISKVSKHEIFKLNEEIYNLIIEAYEYFSLPSRQYICTSSRSKLRNQPVMVCVNESMYILNKKEESWQYLCQSNPTTKILSQKFAVVNNFLYACGGYSEKDRETCNKCYRFDPRNAQWQSIASMNEKRQFFTLATWNDCIIAVGGVYGSVGNFYATFPSNSAYEYYSIEKDEWISANFSNSILPILKWPGACVFSENGKKIFIVGGKLTEKNCLSQESFLVDLESNSVEKCNAPITNRFNPSVFYLNKKIILFAGEDEKFRLAPCIELFDLETKQWSEIATIPISLSYQCISCTRVIGTKIDYLIEEHDGPLSESYVLSSSSFDIENMNFNKSIQLPIPSTLASKWCFLTFPLEFLENYHLIINQELKK</sequence>
<keyword evidence="2" id="KW-0677">Repeat</keyword>
<evidence type="ECO:0000256" key="2">
    <source>
        <dbReference type="ARBA" id="ARBA00022737"/>
    </source>
</evidence>
<dbReference type="PANTHER" id="PTHR45632">
    <property type="entry name" value="LD33804P"/>
    <property type="match status" value="1"/>
</dbReference>
<dbReference type="Gene3D" id="3.30.710.10">
    <property type="entry name" value="Potassium Channel Kv1.1, Chain A"/>
    <property type="match status" value="1"/>
</dbReference>
<dbReference type="Pfam" id="PF00651">
    <property type="entry name" value="BTB"/>
    <property type="match status" value="1"/>
</dbReference>
<dbReference type="PANTHER" id="PTHR45632:SF3">
    <property type="entry name" value="KELCH-LIKE PROTEIN 32"/>
    <property type="match status" value="1"/>
</dbReference>
<dbReference type="InterPro" id="IPR015915">
    <property type="entry name" value="Kelch-typ_b-propeller"/>
</dbReference>
<evidence type="ECO:0000256" key="1">
    <source>
        <dbReference type="ARBA" id="ARBA00022441"/>
    </source>
</evidence>
<reference evidence="4" key="1">
    <citation type="submission" date="2021-02" db="EMBL/GenBank/DDBJ databases">
        <authorList>
            <person name="Nowell W R."/>
        </authorList>
    </citation>
    <scope>NUCLEOTIDE SEQUENCE</scope>
    <source>
        <strain evidence="4">Ploen Becks lab</strain>
    </source>
</reference>
<feature type="domain" description="BTB" evidence="3">
    <location>
        <begin position="30"/>
        <end position="97"/>
    </location>
</feature>
<comment type="caution">
    <text evidence="4">The sequence shown here is derived from an EMBL/GenBank/DDBJ whole genome shotgun (WGS) entry which is preliminary data.</text>
</comment>
<proteinExistence type="predicted"/>
<evidence type="ECO:0000259" key="3">
    <source>
        <dbReference type="PROSITE" id="PS50097"/>
    </source>
</evidence>
<dbReference type="Pfam" id="PF07707">
    <property type="entry name" value="BACK"/>
    <property type="match status" value="1"/>
</dbReference>
<organism evidence="4 5">
    <name type="scientific">Brachionus calyciflorus</name>
    <dbReference type="NCBI Taxonomy" id="104777"/>
    <lineage>
        <taxon>Eukaryota</taxon>
        <taxon>Metazoa</taxon>
        <taxon>Spiralia</taxon>
        <taxon>Gnathifera</taxon>
        <taxon>Rotifera</taxon>
        <taxon>Eurotatoria</taxon>
        <taxon>Monogononta</taxon>
        <taxon>Pseudotrocha</taxon>
        <taxon>Ploima</taxon>
        <taxon>Brachionidae</taxon>
        <taxon>Brachionus</taxon>
    </lineage>
</organism>
<dbReference type="EMBL" id="CAJNOC010001283">
    <property type="protein sequence ID" value="CAF0851324.1"/>
    <property type="molecule type" value="Genomic_DNA"/>
</dbReference>
<protein>
    <recommendedName>
        <fullName evidence="3">BTB domain-containing protein</fullName>
    </recommendedName>
</protein>
<dbReference type="SMART" id="SM00875">
    <property type="entry name" value="BACK"/>
    <property type="match status" value="1"/>
</dbReference>
<dbReference type="PROSITE" id="PS50097">
    <property type="entry name" value="BTB"/>
    <property type="match status" value="1"/>
</dbReference>
<evidence type="ECO:0000313" key="4">
    <source>
        <dbReference type="EMBL" id="CAF0851324.1"/>
    </source>
</evidence>